<evidence type="ECO:0000313" key="1">
    <source>
        <dbReference type="EMBL" id="KAI6080451.1"/>
    </source>
</evidence>
<sequence>MLNLGLLEFHQNTSTGWKKAAKVNCLVLSLMSMFLLGCLIAAASQAGGIQKALFFYEGDCDEDNVSRVNTVLHLLINVVSTLVLASSNFFMQVLNSPSREEVNTAHLKGSWLGIGVPSVRNVAHVSKFKTWSWVVLLLSSIPIHLLFNSTIFQADHLESEYHLTIATEDFVYGGAFYPPGASLFPAGFPPSYGYDVLGYTHNYSMADMMATYANEESDVIKNVTEAAAKASQWIRLENAECKREYLDCSGLKHHRNLILVAEKPGGWTRDQMWHLRDNQTNLWNKYVPPDEPNHLFFDTSCEMHAVHEDGQPPSCNTNCFKTLAGSGIIDFVTSYEVGDVSIDGPDWQYSFLEFLDDFNSTELRYSFNDMAGHSGWSPVYNAYYQSAFLPGALDLTIKYCLAEPLDRICRIGLSPMLLLGVTICVVIKTCTAIVITTILVRRGQTPLVTLGDAIASFIETPDPATVGLCSLGQDDVRRTSRDRHTSRAQLSSIRQWQPLRRRRGAVVPILVWVTSYSFFAVGIGICAFFFRLAYHSTGFSGSFFESDQNPFVGNPFTFFDGVITANSPQLLLSFCYLAYDNLFTRLQMAREWALFGEECRPLRVTDPHGEQYATYRLQLPYKYSLPLIGASILLHWLLSNIIYLFVSIGGYYDIAFYGYATNQNSSLAANTAVAIGFSTYSLLAMLIVSSFLIGIPILLSLKRLSPNMTNIGSNSFALSAACHVSRLSLAAKSPEYSTTPYLTESSRHLEISRLSLDELIIDASSLDEIEMQHLAITRESLSRYSLASEQLTSDGAREEDSDGPSQRSLFRNLARSKIRWGVIRMPPEWYAEYEGEGVVEHLSFGVEEDNVQAPVSGRLYA</sequence>
<organism evidence="1 2">
    <name type="scientific">Hypoxylon rubiginosum</name>
    <dbReference type="NCBI Taxonomy" id="110542"/>
    <lineage>
        <taxon>Eukaryota</taxon>
        <taxon>Fungi</taxon>
        <taxon>Dikarya</taxon>
        <taxon>Ascomycota</taxon>
        <taxon>Pezizomycotina</taxon>
        <taxon>Sordariomycetes</taxon>
        <taxon>Xylariomycetidae</taxon>
        <taxon>Xylariales</taxon>
        <taxon>Hypoxylaceae</taxon>
        <taxon>Hypoxylon</taxon>
    </lineage>
</organism>
<protein>
    <submittedName>
        <fullName evidence="1">Uncharacterized protein</fullName>
    </submittedName>
</protein>
<accession>A0ACC0CJA5</accession>
<gene>
    <name evidence="1" type="ORF">F4821DRAFT_251513</name>
</gene>
<reference evidence="1 2" key="1">
    <citation type="journal article" date="2022" name="New Phytol.">
        <title>Ecological generalism drives hyperdiversity of secondary metabolite gene clusters in xylarialean endophytes.</title>
        <authorList>
            <person name="Franco M.E.E."/>
            <person name="Wisecaver J.H."/>
            <person name="Arnold A.E."/>
            <person name="Ju Y.M."/>
            <person name="Slot J.C."/>
            <person name="Ahrendt S."/>
            <person name="Moore L.P."/>
            <person name="Eastman K.E."/>
            <person name="Scott K."/>
            <person name="Konkel Z."/>
            <person name="Mondo S.J."/>
            <person name="Kuo A."/>
            <person name="Hayes R.D."/>
            <person name="Haridas S."/>
            <person name="Andreopoulos B."/>
            <person name="Riley R."/>
            <person name="LaButti K."/>
            <person name="Pangilinan J."/>
            <person name="Lipzen A."/>
            <person name="Amirebrahimi M."/>
            <person name="Yan J."/>
            <person name="Adam C."/>
            <person name="Keymanesh K."/>
            <person name="Ng V."/>
            <person name="Louie K."/>
            <person name="Northen T."/>
            <person name="Drula E."/>
            <person name="Henrissat B."/>
            <person name="Hsieh H.M."/>
            <person name="Youens-Clark K."/>
            <person name="Lutzoni F."/>
            <person name="Miadlikowska J."/>
            <person name="Eastwood D.C."/>
            <person name="Hamelin R.C."/>
            <person name="Grigoriev I.V."/>
            <person name="U'Ren J.M."/>
        </authorList>
    </citation>
    <scope>NUCLEOTIDE SEQUENCE [LARGE SCALE GENOMIC DNA]</scope>
    <source>
        <strain evidence="1 2">ER1909</strain>
    </source>
</reference>
<comment type="caution">
    <text evidence="1">The sequence shown here is derived from an EMBL/GenBank/DDBJ whole genome shotgun (WGS) entry which is preliminary data.</text>
</comment>
<proteinExistence type="predicted"/>
<dbReference type="EMBL" id="MU394443">
    <property type="protein sequence ID" value="KAI6080451.1"/>
    <property type="molecule type" value="Genomic_DNA"/>
</dbReference>
<name>A0ACC0CJA5_9PEZI</name>
<keyword evidence="2" id="KW-1185">Reference proteome</keyword>
<evidence type="ECO:0000313" key="2">
    <source>
        <dbReference type="Proteomes" id="UP001497680"/>
    </source>
</evidence>
<dbReference type="Proteomes" id="UP001497680">
    <property type="component" value="Unassembled WGS sequence"/>
</dbReference>